<keyword evidence="3 5" id="KW-0238">DNA-binding</keyword>
<comment type="similarity">
    <text evidence="1">Belongs to the 'phage' integrase family.</text>
</comment>
<evidence type="ECO:0000259" key="7">
    <source>
        <dbReference type="PROSITE" id="PS51900"/>
    </source>
</evidence>
<dbReference type="Pfam" id="PF13356">
    <property type="entry name" value="Arm-DNA-bind_3"/>
    <property type="match status" value="1"/>
</dbReference>
<dbReference type="InterPro" id="IPR011010">
    <property type="entry name" value="DNA_brk_join_enz"/>
</dbReference>
<evidence type="ECO:0000256" key="3">
    <source>
        <dbReference type="ARBA" id="ARBA00023125"/>
    </source>
</evidence>
<protein>
    <submittedName>
        <fullName evidence="8">Site-specific integrase</fullName>
    </submittedName>
</protein>
<dbReference type="SUPFAM" id="SSF56349">
    <property type="entry name" value="DNA breaking-rejoining enzymes"/>
    <property type="match status" value="1"/>
</dbReference>
<dbReference type="PANTHER" id="PTHR30629:SF2">
    <property type="entry name" value="PROPHAGE INTEGRASE INTS-RELATED"/>
    <property type="match status" value="1"/>
</dbReference>
<dbReference type="GO" id="GO:0015074">
    <property type="term" value="P:DNA integration"/>
    <property type="evidence" value="ECO:0007669"/>
    <property type="project" value="UniProtKB-KW"/>
</dbReference>
<dbReference type="EMBL" id="JAFKGL010000011">
    <property type="protein sequence ID" value="MBN9412509.1"/>
    <property type="molecule type" value="Genomic_DNA"/>
</dbReference>
<evidence type="ECO:0000259" key="6">
    <source>
        <dbReference type="PROSITE" id="PS51898"/>
    </source>
</evidence>
<dbReference type="Proteomes" id="UP000664414">
    <property type="component" value="Unassembled WGS sequence"/>
</dbReference>
<comment type="caution">
    <text evidence="8">The sequence shown here is derived from an EMBL/GenBank/DDBJ whole genome shotgun (WGS) entry which is preliminary data.</text>
</comment>
<sequence length="389" mass="44835">MPKLTKRFIEAIKPSTSSTIKYWDSEIKGFGIVVLPSGRKTYCIIYRTSEGIQKQLKLGVHGKITSEEARILARKYLGEIAHGHDPRAKKDADKNLLTIKALAKDYLERHAQNKRPKSLQEDQKLLNNIIIPILGGRKVAHITRRDIESIHLQLKNTPYQANRVLALLSKMFSLAVAWGWCSDNPVRGIQKYQEEKRDRWLDEEELQRLWAVLEKYNHHLTTHIFKLLLLTGARKGELLQATWDQFDLEKGIWTKPSHLTKQKKKEHLPLSENAIDIINELKQFRKENSPYLFPSKIEGQPLQEIKTFWKKVIKEAKLENVRIHDLRHTHASHLVSDGLSLSIVGKLLGHTQASTTQRYAHIANEPLRKATSLFGDKLKKLTAKEIHNP</sequence>
<dbReference type="InterPro" id="IPR053876">
    <property type="entry name" value="Phage_int_M"/>
</dbReference>
<dbReference type="CDD" id="cd00796">
    <property type="entry name" value="INT_Rci_Hp1_C"/>
    <property type="match status" value="1"/>
</dbReference>
<dbReference type="PROSITE" id="PS51900">
    <property type="entry name" value="CB"/>
    <property type="match status" value="1"/>
</dbReference>
<evidence type="ECO:0000256" key="5">
    <source>
        <dbReference type="PROSITE-ProRule" id="PRU01248"/>
    </source>
</evidence>
<dbReference type="InterPro" id="IPR038488">
    <property type="entry name" value="Integrase_DNA-bd_sf"/>
</dbReference>
<evidence type="ECO:0000313" key="8">
    <source>
        <dbReference type="EMBL" id="MBN9412509.1"/>
    </source>
</evidence>
<proteinExistence type="inferred from homology"/>
<dbReference type="Gene3D" id="1.10.443.10">
    <property type="entry name" value="Intergrase catalytic core"/>
    <property type="match status" value="1"/>
</dbReference>
<feature type="domain" description="Core-binding (CB)" evidence="7">
    <location>
        <begin position="97"/>
        <end position="176"/>
    </location>
</feature>
<dbReference type="GO" id="GO:0003677">
    <property type="term" value="F:DNA binding"/>
    <property type="evidence" value="ECO:0007669"/>
    <property type="project" value="UniProtKB-UniRule"/>
</dbReference>
<evidence type="ECO:0000256" key="1">
    <source>
        <dbReference type="ARBA" id="ARBA00008857"/>
    </source>
</evidence>
<dbReference type="InterPro" id="IPR002104">
    <property type="entry name" value="Integrase_catalytic"/>
</dbReference>
<evidence type="ECO:0000256" key="2">
    <source>
        <dbReference type="ARBA" id="ARBA00022908"/>
    </source>
</evidence>
<dbReference type="Pfam" id="PF22022">
    <property type="entry name" value="Phage_int_M"/>
    <property type="match status" value="1"/>
</dbReference>
<keyword evidence="2" id="KW-0229">DNA integration</keyword>
<dbReference type="InterPro" id="IPR044068">
    <property type="entry name" value="CB"/>
</dbReference>
<dbReference type="PANTHER" id="PTHR30629">
    <property type="entry name" value="PROPHAGE INTEGRASE"/>
    <property type="match status" value="1"/>
</dbReference>
<evidence type="ECO:0000256" key="4">
    <source>
        <dbReference type="ARBA" id="ARBA00023172"/>
    </source>
</evidence>
<gene>
    <name evidence="8" type="ORF">J0H12_01085</name>
</gene>
<dbReference type="InterPro" id="IPR050808">
    <property type="entry name" value="Phage_Integrase"/>
</dbReference>
<dbReference type="GO" id="GO:0006310">
    <property type="term" value="P:DNA recombination"/>
    <property type="evidence" value="ECO:0007669"/>
    <property type="project" value="UniProtKB-KW"/>
</dbReference>
<name>A0A8J7PS08_9PROT</name>
<dbReference type="InterPro" id="IPR010998">
    <property type="entry name" value="Integrase_recombinase_N"/>
</dbReference>
<organism evidence="8 9">
    <name type="scientific">Candidatus Paracaedimonas acanthamoebae</name>
    <dbReference type="NCBI Taxonomy" id="244581"/>
    <lineage>
        <taxon>Bacteria</taxon>
        <taxon>Pseudomonadati</taxon>
        <taxon>Pseudomonadota</taxon>
        <taxon>Alphaproteobacteria</taxon>
        <taxon>Holosporales</taxon>
        <taxon>Caedimonadaceae</taxon>
        <taxon>Candidatus Paracaedimonas</taxon>
    </lineage>
</organism>
<dbReference type="Pfam" id="PF00589">
    <property type="entry name" value="Phage_integrase"/>
    <property type="match status" value="1"/>
</dbReference>
<evidence type="ECO:0000313" key="9">
    <source>
        <dbReference type="Proteomes" id="UP000664414"/>
    </source>
</evidence>
<reference evidence="8" key="1">
    <citation type="submission" date="2021-02" db="EMBL/GenBank/DDBJ databases">
        <title>Thiocyanate and organic carbon inputs drive convergent selection for specific autotrophic Afipia and Thiobacillus strains within complex microbiomes.</title>
        <authorList>
            <person name="Huddy R.J."/>
            <person name="Sachdeva R."/>
            <person name="Kadzinga F."/>
            <person name="Kantor R.S."/>
            <person name="Harrison S.T.L."/>
            <person name="Banfield J.F."/>
        </authorList>
    </citation>
    <scope>NUCLEOTIDE SEQUENCE</scope>
    <source>
        <strain evidence="8">SCN18_10_11_15_R4_P_38_20</strain>
    </source>
</reference>
<accession>A0A8J7PS08</accession>
<dbReference type="AlphaFoldDB" id="A0A8J7PS08"/>
<dbReference type="Gene3D" id="1.10.150.130">
    <property type="match status" value="1"/>
</dbReference>
<keyword evidence="4" id="KW-0233">DNA recombination</keyword>
<dbReference type="InterPro" id="IPR013762">
    <property type="entry name" value="Integrase-like_cat_sf"/>
</dbReference>
<dbReference type="Gene3D" id="3.30.160.390">
    <property type="entry name" value="Integrase, DNA-binding domain"/>
    <property type="match status" value="1"/>
</dbReference>
<feature type="domain" description="Tyr recombinase" evidence="6">
    <location>
        <begin position="196"/>
        <end position="372"/>
    </location>
</feature>
<dbReference type="InterPro" id="IPR025166">
    <property type="entry name" value="Integrase_DNA_bind_dom"/>
</dbReference>
<dbReference type="PROSITE" id="PS51898">
    <property type="entry name" value="TYR_RECOMBINASE"/>
    <property type="match status" value="1"/>
</dbReference>